<dbReference type="SUPFAM" id="SSF56784">
    <property type="entry name" value="HAD-like"/>
    <property type="match status" value="1"/>
</dbReference>
<reference evidence="4 5" key="1">
    <citation type="submission" date="2014-06" db="EMBL/GenBank/DDBJ databases">
        <authorList>
            <person name="Swart Estienne"/>
        </authorList>
    </citation>
    <scope>NUCLEOTIDE SEQUENCE [LARGE SCALE GENOMIC DNA]</scope>
    <source>
        <strain evidence="4 5">130c</strain>
    </source>
</reference>
<dbReference type="SMART" id="SM00577">
    <property type="entry name" value="CPDc"/>
    <property type="match status" value="1"/>
</dbReference>
<feature type="region of interest" description="Disordered" evidence="2">
    <location>
        <begin position="67"/>
        <end position="169"/>
    </location>
</feature>
<protein>
    <recommendedName>
        <fullName evidence="1">Mitochondrial import inner membrane translocase subunit TIM50</fullName>
    </recommendedName>
</protein>
<feature type="region of interest" description="Disordered" evidence="2">
    <location>
        <begin position="230"/>
        <end position="257"/>
    </location>
</feature>
<feature type="compositionally biased region" description="Polar residues" evidence="2">
    <location>
        <begin position="124"/>
        <end position="142"/>
    </location>
</feature>
<evidence type="ECO:0000256" key="1">
    <source>
        <dbReference type="RuleBase" id="RU365079"/>
    </source>
</evidence>
<feature type="compositionally biased region" description="Low complexity" evidence="2">
    <location>
        <begin position="236"/>
        <end position="250"/>
    </location>
</feature>
<keyword evidence="1" id="KW-0813">Transport</keyword>
<sequence>MMPQIAQPTMSMHVLIDIDDEDIVKRRQSKNQVDQPQFQAFELEGNNSFNARLLGDKKYTQVVPEHQNLLDIPQPRHLQNSISSPINRVAKNSQRGRKSSRSKSKNQKNNEKLDEQGFGLKATGDQSSICQKKQFEGNTPKGSQRKRRASISKPRLKPVDGQQDCNTFKNSRTAYGRQSILRNSQTIKNKDEIFENEEMGLLQTQKSKKFSKDKLAKVISREFLGYDREDDEEELPLPQLQKNSSSNKNPQSEKEKFKNQMSSLKLQCLLDEQVDYVQNYFADKDEFEIYVNDYEYTRSVIKDVVRFSMIQYRNIKKKYKKYSQKKKTLVFDLDETLIRSEFRMKDGYDKKFSLQSRFSWTGRTTIYLFLRPYLMKMLKILRQDFEIVIFTASQEDYATKIMKCIDKEQNTFDYLLHREQCLQNEKIKVIVKDLSLLLSGRDIKDIILIDNKVCSYGLNFDNGIPIKDFMGDKNDKELLYLTSYIRRRFLHCYDVRDVIKKDFLDPINDLKKLYSIK</sequence>
<accession>A0A078ACR1</accession>
<feature type="compositionally biased region" description="Basic residues" evidence="2">
    <location>
        <begin position="94"/>
        <end position="106"/>
    </location>
</feature>
<comment type="similarity">
    <text evidence="1">Belongs to the TIM50 family.</text>
</comment>
<dbReference type="Pfam" id="PF03031">
    <property type="entry name" value="NIF"/>
    <property type="match status" value="1"/>
</dbReference>
<dbReference type="Gene3D" id="3.40.50.1000">
    <property type="entry name" value="HAD superfamily/HAD-like"/>
    <property type="match status" value="1"/>
</dbReference>
<comment type="subcellular location">
    <subcellularLocation>
        <location evidence="1">Mitochondrion inner membrane</location>
        <topology evidence="1">Single-pass membrane protein</topology>
    </subcellularLocation>
</comment>
<evidence type="ECO:0000259" key="3">
    <source>
        <dbReference type="PROSITE" id="PS50969"/>
    </source>
</evidence>
<keyword evidence="1" id="KW-0653">Protein transport</keyword>
<dbReference type="PANTHER" id="PTHR12210">
    <property type="entry name" value="DULLARD PROTEIN PHOSPHATASE"/>
    <property type="match status" value="1"/>
</dbReference>
<comment type="subunit">
    <text evidence="1">Component of the TIM23 complex.</text>
</comment>
<dbReference type="InParanoid" id="A0A078ACR1"/>
<dbReference type="OrthoDB" id="326756at2759"/>
<keyword evidence="1" id="KW-0811">Translocation</keyword>
<comment type="function">
    <text evidence="1">Essential component of the TIM23 complex, a complex that mediates the translocation of transit peptide-containing proteins across the mitochondrial inner membrane.</text>
</comment>
<evidence type="ECO:0000313" key="5">
    <source>
        <dbReference type="Proteomes" id="UP000039865"/>
    </source>
</evidence>
<dbReference type="GO" id="GO:0005744">
    <property type="term" value="C:TIM23 mitochondrial import inner membrane translocase complex"/>
    <property type="evidence" value="ECO:0007669"/>
    <property type="project" value="UniProtKB-UniRule"/>
</dbReference>
<feature type="compositionally biased region" description="Basic residues" evidence="2">
    <location>
        <begin position="143"/>
        <end position="156"/>
    </location>
</feature>
<keyword evidence="1" id="KW-0496">Mitochondrion</keyword>
<dbReference type="Proteomes" id="UP000039865">
    <property type="component" value="Unassembled WGS sequence"/>
</dbReference>
<dbReference type="GO" id="GO:0015031">
    <property type="term" value="P:protein transport"/>
    <property type="evidence" value="ECO:0007669"/>
    <property type="project" value="UniProtKB-KW"/>
</dbReference>
<gene>
    <name evidence="4" type="primary">Contig6247.g6680</name>
    <name evidence="4" type="ORF">STYLEM_7609</name>
</gene>
<dbReference type="InterPro" id="IPR050365">
    <property type="entry name" value="TIM50"/>
</dbReference>
<organism evidence="4 5">
    <name type="scientific">Stylonychia lemnae</name>
    <name type="common">Ciliate</name>
    <dbReference type="NCBI Taxonomy" id="5949"/>
    <lineage>
        <taxon>Eukaryota</taxon>
        <taxon>Sar</taxon>
        <taxon>Alveolata</taxon>
        <taxon>Ciliophora</taxon>
        <taxon>Intramacronucleata</taxon>
        <taxon>Spirotrichea</taxon>
        <taxon>Stichotrichia</taxon>
        <taxon>Sporadotrichida</taxon>
        <taxon>Oxytrichidae</taxon>
        <taxon>Stylonychinae</taxon>
        <taxon>Stylonychia</taxon>
    </lineage>
</organism>
<dbReference type="InterPro" id="IPR036412">
    <property type="entry name" value="HAD-like_sf"/>
</dbReference>
<keyword evidence="5" id="KW-1185">Reference proteome</keyword>
<name>A0A078ACR1_STYLE</name>
<dbReference type="InterPro" id="IPR004274">
    <property type="entry name" value="FCP1_dom"/>
</dbReference>
<dbReference type="AlphaFoldDB" id="A0A078ACR1"/>
<proteinExistence type="inferred from homology"/>
<evidence type="ECO:0000313" key="4">
    <source>
        <dbReference type="EMBL" id="CDW78628.1"/>
    </source>
</evidence>
<feature type="compositionally biased region" description="Polar residues" evidence="2">
    <location>
        <begin position="77"/>
        <end position="86"/>
    </location>
</feature>
<dbReference type="InterPro" id="IPR023214">
    <property type="entry name" value="HAD_sf"/>
</dbReference>
<dbReference type="EMBL" id="CCKQ01007263">
    <property type="protein sequence ID" value="CDW78628.1"/>
    <property type="molecule type" value="Genomic_DNA"/>
</dbReference>
<evidence type="ECO:0000256" key="2">
    <source>
        <dbReference type="SAM" id="MobiDB-lite"/>
    </source>
</evidence>
<keyword evidence="1" id="KW-0809">Transit peptide</keyword>
<dbReference type="CDD" id="cd07521">
    <property type="entry name" value="HAD_FCP1-like"/>
    <property type="match status" value="1"/>
</dbReference>
<dbReference type="PROSITE" id="PS50969">
    <property type="entry name" value="FCP1"/>
    <property type="match status" value="1"/>
</dbReference>
<feature type="domain" description="FCP1 homology" evidence="3">
    <location>
        <begin position="322"/>
        <end position="488"/>
    </location>
</feature>